<evidence type="ECO:0000313" key="1">
    <source>
        <dbReference type="EMBL" id="CAL8117559.1"/>
    </source>
</evidence>
<proteinExistence type="predicted"/>
<comment type="caution">
    <text evidence="1">The sequence shown here is derived from an EMBL/GenBank/DDBJ whole genome shotgun (WGS) entry which is preliminary data.</text>
</comment>
<organism evidence="1 2">
    <name type="scientific">Orchesella dallaii</name>
    <dbReference type="NCBI Taxonomy" id="48710"/>
    <lineage>
        <taxon>Eukaryota</taxon>
        <taxon>Metazoa</taxon>
        <taxon>Ecdysozoa</taxon>
        <taxon>Arthropoda</taxon>
        <taxon>Hexapoda</taxon>
        <taxon>Collembola</taxon>
        <taxon>Entomobryomorpha</taxon>
        <taxon>Entomobryoidea</taxon>
        <taxon>Orchesellidae</taxon>
        <taxon>Orchesellinae</taxon>
        <taxon>Orchesella</taxon>
    </lineage>
</organism>
<dbReference type="Proteomes" id="UP001642540">
    <property type="component" value="Unassembled WGS sequence"/>
</dbReference>
<sequence>MDLLPAIRLKIMEMHAQLCHLDQQRSALEDGKQDGQPDLAETTYLVKRKELTDGGNRVMAQAVTLFYCWCHMIQRKLKNSIFQTLPTRTSKCRKHLRSLNETHHYCSETIKGIKKELSSFDYTFD</sequence>
<accession>A0ABP1R3G7</accession>
<feature type="non-terminal residue" evidence="1">
    <location>
        <position position="125"/>
    </location>
</feature>
<dbReference type="EMBL" id="CAXLJM020000054">
    <property type="protein sequence ID" value="CAL8117559.1"/>
    <property type="molecule type" value="Genomic_DNA"/>
</dbReference>
<reference evidence="1 2" key="1">
    <citation type="submission" date="2024-08" db="EMBL/GenBank/DDBJ databases">
        <authorList>
            <person name="Cucini C."/>
            <person name="Frati F."/>
        </authorList>
    </citation>
    <scope>NUCLEOTIDE SEQUENCE [LARGE SCALE GENOMIC DNA]</scope>
</reference>
<evidence type="ECO:0000313" key="2">
    <source>
        <dbReference type="Proteomes" id="UP001642540"/>
    </source>
</evidence>
<name>A0ABP1R3G7_9HEXA</name>
<protein>
    <submittedName>
        <fullName evidence="1">Uncharacterized protein</fullName>
    </submittedName>
</protein>
<gene>
    <name evidence="1" type="ORF">ODALV1_LOCUS17753</name>
</gene>
<keyword evidence="2" id="KW-1185">Reference proteome</keyword>